<protein>
    <submittedName>
        <fullName evidence="1">Molecular chaperone TorD family protein</fullName>
    </submittedName>
</protein>
<proteinExistence type="predicted"/>
<dbReference type="InterPro" id="IPR020945">
    <property type="entry name" value="DMSO/NO3_reduct_chaperone"/>
</dbReference>
<accession>A0ABU6IK11</accession>
<dbReference type="Proteomes" id="UP001349994">
    <property type="component" value="Unassembled WGS sequence"/>
</dbReference>
<dbReference type="EMBL" id="JAYMFF010000022">
    <property type="protein sequence ID" value="MEC4176808.1"/>
    <property type="molecule type" value="Genomic_DNA"/>
</dbReference>
<sequence>MGASNVAAKEKAFTTSLACSDACALLTLFLQYPTIELAEGLNGGSVQADVFSIGLELGCDAKVMRETASSFADHSHANPGALKNELRREHTRLFDHPVLPQVPYYEELFLFSCDHPGVPAKEGPLRFVNKAAVSAEAAYREGGFGVVRENSVPADCITLELAFLGKMYTCASECMQSGDCKRLAEVQAIIREFEQGHVERWIPEFFWRLGNESKGFYGYVGRVGVLYMERILALYPILSI</sequence>
<keyword evidence="2" id="KW-1185">Reference proteome</keyword>
<dbReference type="InterPro" id="IPR036411">
    <property type="entry name" value="TorD-like_sf"/>
</dbReference>
<reference evidence="1 2" key="1">
    <citation type="submission" date="2024-01" db="EMBL/GenBank/DDBJ databases">
        <title>novel species in genus Adlercreutzia.</title>
        <authorList>
            <person name="Liu X."/>
        </authorList>
    </citation>
    <scope>NUCLEOTIDE SEQUENCE [LARGE SCALE GENOMIC DNA]</scope>
    <source>
        <strain evidence="1 2">R7</strain>
    </source>
</reference>
<name>A0ABU6IK11_9ACTN</name>
<gene>
    <name evidence="1" type="ORF">VIN30_10155</name>
</gene>
<dbReference type="Gene3D" id="1.10.3480.10">
    <property type="entry name" value="TorD-like"/>
    <property type="match status" value="1"/>
</dbReference>
<dbReference type="RefSeq" id="WP_338211329.1">
    <property type="nucleotide sequence ID" value="NZ_JAYMFF010000022.1"/>
</dbReference>
<dbReference type="SUPFAM" id="SSF89155">
    <property type="entry name" value="TorD-like"/>
    <property type="match status" value="1"/>
</dbReference>
<comment type="caution">
    <text evidence="1">The sequence shown here is derived from an EMBL/GenBank/DDBJ whole genome shotgun (WGS) entry which is preliminary data.</text>
</comment>
<organism evidence="1 2">
    <name type="scientific">Adlercreutzia wanghongyangiae</name>
    <dbReference type="NCBI Taxonomy" id="3111451"/>
    <lineage>
        <taxon>Bacteria</taxon>
        <taxon>Bacillati</taxon>
        <taxon>Actinomycetota</taxon>
        <taxon>Coriobacteriia</taxon>
        <taxon>Eggerthellales</taxon>
        <taxon>Eggerthellaceae</taxon>
        <taxon>Adlercreutzia</taxon>
    </lineage>
</organism>
<evidence type="ECO:0000313" key="2">
    <source>
        <dbReference type="Proteomes" id="UP001349994"/>
    </source>
</evidence>
<evidence type="ECO:0000313" key="1">
    <source>
        <dbReference type="EMBL" id="MEC4176808.1"/>
    </source>
</evidence>
<dbReference type="Pfam" id="PF02613">
    <property type="entry name" value="Nitrate_red_del"/>
    <property type="match status" value="1"/>
</dbReference>